<dbReference type="OrthoDB" id="8062037at2759"/>
<feature type="domain" description="RING-type" evidence="10">
    <location>
        <begin position="126"/>
        <end position="166"/>
    </location>
</feature>
<dbReference type="PROSITE" id="PS50089">
    <property type="entry name" value="ZF_RING_2"/>
    <property type="match status" value="1"/>
</dbReference>
<dbReference type="AlphaFoldDB" id="A0A8S1IKN0"/>
<dbReference type="PANTHER" id="PTHR46463">
    <property type="entry name" value="ZINC FINGER, RING/FYVE/PHD-TYPE"/>
    <property type="match status" value="1"/>
</dbReference>
<protein>
    <recommendedName>
        <fullName evidence="2">RING-type E3 ubiquitin transferase</fullName>
        <ecNumber evidence="2">2.3.2.27</ecNumber>
    </recommendedName>
</protein>
<accession>A0A8S1IKN0</accession>
<dbReference type="SUPFAM" id="SSF57850">
    <property type="entry name" value="RING/U-box"/>
    <property type="match status" value="1"/>
</dbReference>
<dbReference type="Pfam" id="PF13639">
    <property type="entry name" value="zf-RING_2"/>
    <property type="match status" value="1"/>
</dbReference>
<feature type="region of interest" description="Disordered" evidence="9">
    <location>
        <begin position="42"/>
        <end position="121"/>
    </location>
</feature>
<keyword evidence="6" id="KW-0833">Ubl conjugation pathway</keyword>
<dbReference type="SMART" id="SM00184">
    <property type="entry name" value="RING"/>
    <property type="match status" value="1"/>
</dbReference>
<feature type="compositionally biased region" description="Basic and acidic residues" evidence="9">
    <location>
        <begin position="48"/>
        <end position="65"/>
    </location>
</feature>
<reference evidence="11" key="1">
    <citation type="submission" date="2020-12" db="EMBL/GenBank/DDBJ databases">
        <authorList>
            <person name="Iha C."/>
        </authorList>
    </citation>
    <scope>NUCLEOTIDE SEQUENCE</scope>
</reference>
<evidence type="ECO:0000256" key="4">
    <source>
        <dbReference type="ARBA" id="ARBA00022723"/>
    </source>
</evidence>
<dbReference type="Gene3D" id="3.30.40.10">
    <property type="entry name" value="Zinc/RING finger domain, C3HC4 (zinc finger)"/>
    <property type="match status" value="1"/>
</dbReference>
<evidence type="ECO:0000256" key="9">
    <source>
        <dbReference type="SAM" id="MobiDB-lite"/>
    </source>
</evidence>
<evidence type="ECO:0000256" key="1">
    <source>
        <dbReference type="ARBA" id="ARBA00000900"/>
    </source>
</evidence>
<gene>
    <name evidence="11" type="ORF">OSTQU699_LOCUS269</name>
</gene>
<name>A0A8S1IKN0_9CHLO</name>
<keyword evidence="12" id="KW-1185">Reference proteome</keyword>
<evidence type="ECO:0000256" key="7">
    <source>
        <dbReference type="ARBA" id="ARBA00022833"/>
    </source>
</evidence>
<keyword evidence="5 8" id="KW-0863">Zinc-finger</keyword>
<dbReference type="PANTHER" id="PTHR46463:SF10">
    <property type="entry name" value="OS01G0926200 PROTEIN"/>
    <property type="match status" value="1"/>
</dbReference>
<evidence type="ECO:0000313" key="11">
    <source>
        <dbReference type="EMBL" id="CAD7694909.1"/>
    </source>
</evidence>
<evidence type="ECO:0000256" key="3">
    <source>
        <dbReference type="ARBA" id="ARBA00022679"/>
    </source>
</evidence>
<evidence type="ECO:0000256" key="6">
    <source>
        <dbReference type="ARBA" id="ARBA00022786"/>
    </source>
</evidence>
<keyword evidence="7" id="KW-0862">Zinc</keyword>
<evidence type="ECO:0000256" key="8">
    <source>
        <dbReference type="PROSITE-ProRule" id="PRU00175"/>
    </source>
</evidence>
<organism evidence="11 12">
    <name type="scientific">Ostreobium quekettii</name>
    <dbReference type="NCBI Taxonomy" id="121088"/>
    <lineage>
        <taxon>Eukaryota</taxon>
        <taxon>Viridiplantae</taxon>
        <taxon>Chlorophyta</taxon>
        <taxon>core chlorophytes</taxon>
        <taxon>Ulvophyceae</taxon>
        <taxon>TCBD clade</taxon>
        <taxon>Bryopsidales</taxon>
        <taxon>Ostreobineae</taxon>
        <taxon>Ostreobiaceae</taxon>
        <taxon>Ostreobium</taxon>
    </lineage>
</organism>
<feature type="compositionally biased region" description="Basic and acidic residues" evidence="9">
    <location>
        <begin position="97"/>
        <end position="112"/>
    </location>
</feature>
<evidence type="ECO:0000259" key="10">
    <source>
        <dbReference type="PROSITE" id="PS50089"/>
    </source>
</evidence>
<comment type="catalytic activity">
    <reaction evidence="1">
        <text>S-ubiquitinyl-[E2 ubiquitin-conjugating enzyme]-L-cysteine + [acceptor protein]-L-lysine = [E2 ubiquitin-conjugating enzyme]-L-cysteine + N(6)-ubiquitinyl-[acceptor protein]-L-lysine.</text>
        <dbReference type="EC" id="2.3.2.27"/>
    </reaction>
</comment>
<sequence length="176" mass="19055">MDPGHVGGPGQHQDVLCCGCFPAALLPRWMIALLAWDGSPRYEPPRAVPEDGMRAREGGEDEGRRLLGPTGRGKPPRGERGGRVPSGKSRRGSGRQKKGEAGKGWKGEDSEKGGAVGTDEDEDDICPTCLESYQPENPKIFAACGHHFHLACIYAWLERSGTCPVCLQPMKFEELS</sequence>
<dbReference type="GO" id="GO:0008270">
    <property type="term" value="F:zinc ion binding"/>
    <property type="evidence" value="ECO:0007669"/>
    <property type="project" value="UniProtKB-KW"/>
</dbReference>
<proteinExistence type="predicted"/>
<dbReference type="EC" id="2.3.2.27" evidence="2"/>
<dbReference type="GO" id="GO:0061630">
    <property type="term" value="F:ubiquitin protein ligase activity"/>
    <property type="evidence" value="ECO:0007669"/>
    <property type="project" value="UniProtKB-EC"/>
</dbReference>
<evidence type="ECO:0000256" key="5">
    <source>
        <dbReference type="ARBA" id="ARBA00022771"/>
    </source>
</evidence>
<dbReference type="InterPro" id="IPR001841">
    <property type="entry name" value="Znf_RING"/>
</dbReference>
<keyword evidence="3" id="KW-0808">Transferase</keyword>
<dbReference type="EMBL" id="CAJHUC010000280">
    <property type="protein sequence ID" value="CAD7694909.1"/>
    <property type="molecule type" value="Genomic_DNA"/>
</dbReference>
<dbReference type="Proteomes" id="UP000708148">
    <property type="component" value="Unassembled WGS sequence"/>
</dbReference>
<dbReference type="InterPro" id="IPR013083">
    <property type="entry name" value="Znf_RING/FYVE/PHD"/>
</dbReference>
<keyword evidence="4" id="KW-0479">Metal-binding</keyword>
<comment type="caution">
    <text evidence="11">The sequence shown here is derived from an EMBL/GenBank/DDBJ whole genome shotgun (WGS) entry which is preliminary data.</text>
</comment>
<evidence type="ECO:0000256" key="2">
    <source>
        <dbReference type="ARBA" id="ARBA00012483"/>
    </source>
</evidence>
<evidence type="ECO:0000313" key="12">
    <source>
        <dbReference type="Proteomes" id="UP000708148"/>
    </source>
</evidence>